<gene>
    <name evidence="7" type="ORF">CHIRRI_LOCUS1548</name>
</gene>
<sequence>MDNEFPILSEDAEISSDEESGAPAHPCISREAMLKMFEMQRNNQLCDGVIHCLSDDTYFNVHRTILCGCSSYFNSMFKTPLHQNENTFDIIEVPSNFIEWIIKFAYLRDTSFIDETNASRIYVNADYFGVVGLMNACINFIIKILSPVNCIGYWIMSRNYSINRLLEKSWNYIQVNFVSIACVSEELLKLNVDDFFAVISDELLNAKDEHVVWEAAIRWIDFDPESRAQHLKKLMHGVRLGLLSNRYFMENVKANKYVENNEEVRPIVLEAMKFLCDLQSLSVASTEFITPSLAVPRIPHDIIFAIGGWSNGAAQSGIETYDTRADRWIRVPPIYEDPKGPRSYHGTAVVGNKFYIIGGFNGTHQFNTCTEFDPVKKSWREIAPMHNRRCYVSVTVLGKFVYALGGYNGEIRLNTVERYCLRTNQWSYVAPMHHRRSDASACTINGKIYMTGGFNGRECLNTAEYYDPETNTWTLLPPMFTRRSGVSCVVLRNFIYVIGGFDGSSRLSTGERYDLSTNTWSPIREMNSPRSNFGLEVIDDLIMAVGGFNGVVTISNCECYVPESDEWLEATDMKMVRSALTANIVYGLPNLRDYIHQNRHQLIEEKRIRMIENNASSNISFSFDSISSNITASVESIPLEADPVEEESENENDGFDEAE</sequence>
<dbReference type="InterPro" id="IPR011705">
    <property type="entry name" value="BACK"/>
</dbReference>
<feature type="compositionally biased region" description="Acidic residues" evidence="5">
    <location>
        <begin position="642"/>
        <end position="659"/>
    </location>
</feature>
<evidence type="ECO:0000256" key="5">
    <source>
        <dbReference type="SAM" id="MobiDB-lite"/>
    </source>
</evidence>
<dbReference type="InterPro" id="IPR015915">
    <property type="entry name" value="Kelch-typ_b-propeller"/>
</dbReference>
<evidence type="ECO:0000256" key="2">
    <source>
        <dbReference type="ARBA" id="ARBA00022441"/>
    </source>
</evidence>
<reference evidence="7" key="1">
    <citation type="submission" date="2022-01" db="EMBL/GenBank/DDBJ databases">
        <authorList>
            <person name="King R."/>
        </authorList>
    </citation>
    <scope>NUCLEOTIDE SEQUENCE</scope>
</reference>
<dbReference type="Proteomes" id="UP001153620">
    <property type="component" value="Chromosome 1"/>
</dbReference>
<dbReference type="Gene3D" id="3.30.710.10">
    <property type="entry name" value="Potassium Channel Kv1.1, Chain A"/>
    <property type="match status" value="1"/>
</dbReference>
<dbReference type="Pfam" id="PF00651">
    <property type="entry name" value="BTB"/>
    <property type="match status" value="1"/>
</dbReference>
<reference evidence="7" key="2">
    <citation type="submission" date="2022-10" db="EMBL/GenBank/DDBJ databases">
        <authorList>
            <consortium name="ENA_rothamsted_submissions"/>
            <consortium name="culmorum"/>
            <person name="King R."/>
        </authorList>
    </citation>
    <scope>NUCLEOTIDE SEQUENCE</scope>
</reference>
<comment type="function">
    <text evidence="4">Probable substrate-specific adapter of an E3 ubiquitin-protein ligase complex which mediates the ubiquitination and subsequent proteasomal degradation of target proteins. May have a role in synapse differentiation and growth.</text>
</comment>
<evidence type="ECO:0000313" key="8">
    <source>
        <dbReference type="Proteomes" id="UP001153620"/>
    </source>
</evidence>
<evidence type="ECO:0000259" key="6">
    <source>
        <dbReference type="PROSITE" id="PS50097"/>
    </source>
</evidence>
<organism evidence="7 8">
    <name type="scientific">Chironomus riparius</name>
    <dbReference type="NCBI Taxonomy" id="315576"/>
    <lineage>
        <taxon>Eukaryota</taxon>
        <taxon>Metazoa</taxon>
        <taxon>Ecdysozoa</taxon>
        <taxon>Arthropoda</taxon>
        <taxon>Hexapoda</taxon>
        <taxon>Insecta</taxon>
        <taxon>Pterygota</taxon>
        <taxon>Neoptera</taxon>
        <taxon>Endopterygota</taxon>
        <taxon>Diptera</taxon>
        <taxon>Nematocera</taxon>
        <taxon>Chironomoidea</taxon>
        <taxon>Chironomidae</taxon>
        <taxon>Chironominae</taxon>
        <taxon>Chironomus</taxon>
    </lineage>
</organism>
<dbReference type="SMART" id="SM00225">
    <property type="entry name" value="BTB"/>
    <property type="match status" value="1"/>
</dbReference>
<accession>A0A9N9WM13</accession>
<dbReference type="AlphaFoldDB" id="A0A9N9WM13"/>
<dbReference type="PROSITE" id="PS50097">
    <property type="entry name" value="BTB"/>
    <property type="match status" value="1"/>
</dbReference>
<evidence type="ECO:0000256" key="3">
    <source>
        <dbReference type="ARBA" id="ARBA00022737"/>
    </source>
</evidence>
<evidence type="ECO:0000313" key="7">
    <source>
        <dbReference type="EMBL" id="CAG9798566.1"/>
    </source>
</evidence>
<protein>
    <recommendedName>
        <fullName evidence="1">Kelch-like protein diablo</fullName>
    </recommendedName>
</protein>
<dbReference type="Pfam" id="PF07707">
    <property type="entry name" value="BACK"/>
    <property type="match status" value="1"/>
</dbReference>
<dbReference type="SMART" id="SM00875">
    <property type="entry name" value="BACK"/>
    <property type="match status" value="1"/>
</dbReference>
<keyword evidence="8" id="KW-1185">Reference proteome</keyword>
<feature type="region of interest" description="Disordered" evidence="5">
    <location>
        <begin position="637"/>
        <end position="659"/>
    </location>
</feature>
<dbReference type="InterPro" id="IPR006652">
    <property type="entry name" value="Kelch_1"/>
</dbReference>
<dbReference type="SMART" id="SM00612">
    <property type="entry name" value="Kelch"/>
    <property type="match status" value="6"/>
</dbReference>
<dbReference type="InterPro" id="IPR017096">
    <property type="entry name" value="BTB-kelch_protein"/>
</dbReference>
<dbReference type="GO" id="GO:0003779">
    <property type="term" value="F:actin binding"/>
    <property type="evidence" value="ECO:0007669"/>
    <property type="project" value="UniProtKB-KW"/>
</dbReference>
<dbReference type="InterPro" id="IPR000210">
    <property type="entry name" value="BTB/POZ_dom"/>
</dbReference>
<dbReference type="FunFam" id="1.25.40.420:FF:000001">
    <property type="entry name" value="Kelch-like family member 12"/>
    <property type="match status" value="1"/>
</dbReference>
<proteinExistence type="predicted"/>
<evidence type="ECO:0000256" key="1">
    <source>
        <dbReference type="ARBA" id="ARBA00013699"/>
    </source>
</evidence>
<dbReference type="Gene3D" id="2.120.10.80">
    <property type="entry name" value="Kelch-type beta propeller"/>
    <property type="match status" value="1"/>
</dbReference>
<keyword evidence="3" id="KW-0677">Repeat</keyword>
<dbReference type="PANTHER" id="PTHR45632:SF3">
    <property type="entry name" value="KELCH-LIKE PROTEIN 32"/>
    <property type="match status" value="1"/>
</dbReference>
<dbReference type="PIRSF" id="PIRSF037037">
    <property type="entry name" value="Kelch-like_protein_gigaxonin"/>
    <property type="match status" value="1"/>
</dbReference>
<dbReference type="Pfam" id="PF01344">
    <property type="entry name" value="Kelch_1"/>
    <property type="match status" value="2"/>
</dbReference>
<keyword evidence="2" id="KW-0880">Kelch repeat</keyword>
<dbReference type="PANTHER" id="PTHR45632">
    <property type="entry name" value="LD33804P"/>
    <property type="match status" value="1"/>
</dbReference>
<dbReference type="Pfam" id="PF24681">
    <property type="entry name" value="Kelch_KLHDC2_KLHL20_DRC7"/>
    <property type="match status" value="1"/>
</dbReference>
<evidence type="ECO:0000256" key="4">
    <source>
        <dbReference type="ARBA" id="ARBA00043912"/>
    </source>
</evidence>
<name>A0A9N9WM13_9DIPT</name>
<dbReference type="EMBL" id="OU895877">
    <property type="protein sequence ID" value="CAG9798566.1"/>
    <property type="molecule type" value="Genomic_DNA"/>
</dbReference>
<dbReference type="Gene3D" id="1.25.40.420">
    <property type="match status" value="1"/>
</dbReference>
<dbReference type="SUPFAM" id="SSF54695">
    <property type="entry name" value="POZ domain"/>
    <property type="match status" value="1"/>
</dbReference>
<dbReference type="InterPro" id="IPR011333">
    <property type="entry name" value="SKP1/BTB/POZ_sf"/>
</dbReference>
<dbReference type="SUPFAM" id="SSF117281">
    <property type="entry name" value="Kelch motif"/>
    <property type="match status" value="1"/>
</dbReference>
<feature type="domain" description="BTB" evidence="6">
    <location>
        <begin position="46"/>
        <end position="114"/>
    </location>
</feature>
<dbReference type="OrthoDB" id="191037at2759"/>